<accession>A0A9Q1FFU0</accession>
<dbReference type="OrthoDB" id="194289at2759"/>
<dbReference type="AlphaFoldDB" id="A0A9Q1FFU0"/>
<dbReference type="EMBL" id="JAINUF010000006">
    <property type="protein sequence ID" value="KAJ8357305.1"/>
    <property type="molecule type" value="Genomic_DNA"/>
</dbReference>
<evidence type="ECO:0000313" key="2">
    <source>
        <dbReference type="Proteomes" id="UP001152622"/>
    </source>
</evidence>
<gene>
    <name evidence="1" type="ORF">SKAU_G00200990</name>
</gene>
<name>A0A9Q1FFU0_SYNKA</name>
<comment type="caution">
    <text evidence="1">The sequence shown here is derived from an EMBL/GenBank/DDBJ whole genome shotgun (WGS) entry which is preliminary data.</text>
</comment>
<evidence type="ECO:0000313" key="1">
    <source>
        <dbReference type="EMBL" id="KAJ8357305.1"/>
    </source>
</evidence>
<protein>
    <submittedName>
        <fullName evidence="1">Uncharacterized protein</fullName>
    </submittedName>
</protein>
<dbReference type="Proteomes" id="UP001152622">
    <property type="component" value="Chromosome 6"/>
</dbReference>
<organism evidence="1 2">
    <name type="scientific">Synaphobranchus kaupii</name>
    <name type="common">Kaup's arrowtooth eel</name>
    <dbReference type="NCBI Taxonomy" id="118154"/>
    <lineage>
        <taxon>Eukaryota</taxon>
        <taxon>Metazoa</taxon>
        <taxon>Chordata</taxon>
        <taxon>Craniata</taxon>
        <taxon>Vertebrata</taxon>
        <taxon>Euteleostomi</taxon>
        <taxon>Actinopterygii</taxon>
        <taxon>Neopterygii</taxon>
        <taxon>Teleostei</taxon>
        <taxon>Anguilliformes</taxon>
        <taxon>Synaphobranchidae</taxon>
        <taxon>Synaphobranchus</taxon>
    </lineage>
</organism>
<reference evidence="1" key="1">
    <citation type="journal article" date="2023" name="Science">
        <title>Genome structures resolve the early diversification of teleost fishes.</title>
        <authorList>
            <person name="Parey E."/>
            <person name="Louis A."/>
            <person name="Montfort J."/>
            <person name="Bouchez O."/>
            <person name="Roques C."/>
            <person name="Iampietro C."/>
            <person name="Lluch J."/>
            <person name="Castinel A."/>
            <person name="Donnadieu C."/>
            <person name="Desvignes T."/>
            <person name="Floi Bucao C."/>
            <person name="Jouanno E."/>
            <person name="Wen M."/>
            <person name="Mejri S."/>
            <person name="Dirks R."/>
            <person name="Jansen H."/>
            <person name="Henkel C."/>
            <person name="Chen W.J."/>
            <person name="Zahm M."/>
            <person name="Cabau C."/>
            <person name="Klopp C."/>
            <person name="Thompson A.W."/>
            <person name="Robinson-Rechavi M."/>
            <person name="Braasch I."/>
            <person name="Lecointre G."/>
            <person name="Bobe J."/>
            <person name="Postlethwait J.H."/>
            <person name="Berthelot C."/>
            <person name="Roest Crollius H."/>
            <person name="Guiguen Y."/>
        </authorList>
    </citation>
    <scope>NUCLEOTIDE SEQUENCE</scope>
    <source>
        <strain evidence="1">WJC10195</strain>
    </source>
</reference>
<keyword evidence="2" id="KW-1185">Reference proteome</keyword>
<sequence>MYMAFHVSHSDLHSYGHQHFFKPPVVKPCFVSSLVQVCGPQSRARCSRGSLYRYMVPLPGTGVPTSK</sequence>
<proteinExistence type="predicted"/>